<sequence>MNRLMSCRNPVTFRKQILPSVILITAASFCSIGGMFFVDTFPSLALISIWLIAGAGAMVAGLANGTRGKQAAGVTEVSDETGKAGARKENRATGATETVGATESVRSSGSTLGSTGIIRLIKSLGNRRTSQAYGGASTGIVALLAAGPFAIAVLYAAHLPYQYLSYQATSIAVLCWLFYGCFGNALRVVGRREDGLAFLERGWLILTGGIAVTALAAVYGLLPVPGAILRTEDRELAAAGARLGGLFQYPNTFGAVMAAALLERLTALARLPAAAFTRTARWRGYRTGALAPVFALCLLLSESRGAIVAAAAGWAAGCLLLRGRERLRYALHTGVATAAGAPLAGQLATAELAPPVLPGLLSLAAVLAAALALSGLVARAASLERVRPGRAADAQRCAETLPGRGLRTWRRARRLPAAALLCVAGLATLAAAGGLAALSGLAGRLTRAATLYARGELYADALRLLRESPWFGQGGDVWRTMYRSIQSRPYVGSEVHGGYLDIALDLGLSGLAVMLCWLGVAAFALFRHNRRLLPAFAVLLLHSAMDFNMSFGLFWLLIIWLVVWGSCGPSRKFLALPGLVRAFSGQRWGRRISAGFLATMLLAGGVNGLFQAESQRLQYLAAVASASRPAGVARLLERSIALAPWRTEPRLAWAAVSAPAAAGEVLRRGMAYERSHPALEQALGTALAQQGNLAALIHLCRAAELDRYSRAAQTAALRGISLLANRLNADGRPGQAKLVASAGLEIYRSYVSLAERTEEVRNDREFRLTREAVQLASRLETIGKIPTAPASAAPAESLATPAK</sequence>
<feature type="transmembrane region" description="Helical" evidence="6">
    <location>
        <begin position="44"/>
        <end position="63"/>
    </location>
</feature>
<name>A0A369AXL5_9BACL</name>
<proteinExistence type="predicted"/>
<feature type="transmembrane region" description="Helical" evidence="6">
    <location>
        <begin position="360"/>
        <end position="381"/>
    </location>
</feature>
<dbReference type="AlphaFoldDB" id="A0A369AXL5"/>
<keyword evidence="4 6" id="KW-0472">Membrane</keyword>
<dbReference type="Pfam" id="PF04932">
    <property type="entry name" value="Wzy_C"/>
    <property type="match status" value="1"/>
</dbReference>
<comment type="subcellular location">
    <subcellularLocation>
        <location evidence="1">Membrane</location>
        <topology evidence="1">Multi-pass membrane protein</topology>
    </subcellularLocation>
</comment>
<gene>
    <name evidence="8" type="ORF">DFP94_11924</name>
</gene>
<evidence type="ECO:0000256" key="3">
    <source>
        <dbReference type="ARBA" id="ARBA00022989"/>
    </source>
</evidence>
<feature type="compositionally biased region" description="Basic and acidic residues" evidence="5">
    <location>
        <begin position="80"/>
        <end position="91"/>
    </location>
</feature>
<evidence type="ECO:0000259" key="7">
    <source>
        <dbReference type="Pfam" id="PF04932"/>
    </source>
</evidence>
<feature type="transmembrane region" description="Helical" evidence="6">
    <location>
        <begin position="242"/>
        <end position="262"/>
    </location>
</feature>
<feature type="transmembrane region" description="Helical" evidence="6">
    <location>
        <begin position="21"/>
        <end position="38"/>
    </location>
</feature>
<feature type="transmembrane region" description="Helical" evidence="6">
    <location>
        <begin position="203"/>
        <end position="222"/>
    </location>
</feature>
<dbReference type="OrthoDB" id="1808577at2"/>
<feature type="transmembrane region" description="Helical" evidence="6">
    <location>
        <begin position="132"/>
        <end position="157"/>
    </location>
</feature>
<evidence type="ECO:0000256" key="4">
    <source>
        <dbReference type="ARBA" id="ARBA00023136"/>
    </source>
</evidence>
<feature type="transmembrane region" description="Helical" evidence="6">
    <location>
        <begin position="329"/>
        <end position="348"/>
    </location>
</feature>
<keyword evidence="8" id="KW-0436">Ligase</keyword>
<keyword evidence="9" id="KW-1185">Reference proteome</keyword>
<evidence type="ECO:0000256" key="6">
    <source>
        <dbReference type="SAM" id="Phobius"/>
    </source>
</evidence>
<dbReference type="GO" id="GO:0016874">
    <property type="term" value="F:ligase activity"/>
    <property type="evidence" value="ECO:0007669"/>
    <property type="project" value="UniProtKB-KW"/>
</dbReference>
<feature type="transmembrane region" description="Helical" evidence="6">
    <location>
        <begin position="283"/>
        <end position="301"/>
    </location>
</feature>
<feature type="transmembrane region" description="Helical" evidence="6">
    <location>
        <begin position="163"/>
        <end position="182"/>
    </location>
</feature>
<comment type="caution">
    <text evidence="8">The sequence shown here is derived from an EMBL/GenBank/DDBJ whole genome shotgun (WGS) entry which is preliminary data.</text>
</comment>
<accession>A0A369AXL5</accession>
<feature type="transmembrane region" description="Helical" evidence="6">
    <location>
        <begin position="307"/>
        <end position="322"/>
    </location>
</feature>
<keyword evidence="3 6" id="KW-1133">Transmembrane helix</keyword>
<protein>
    <submittedName>
        <fullName evidence="8">O-antigen ligase</fullName>
    </submittedName>
</protein>
<evidence type="ECO:0000313" key="9">
    <source>
        <dbReference type="Proteomes" id="UP000253090"/>
    </source>
</evidence>
<evidence type="ECO:0000256" key="5">
    <source>
        <dbReference type="SAM" id="MobiDB-lite"/>
    </source>
</evidence>
<keyword evidence="2 6" id="KW-0812">Transmembrane</keyword>
<dbReference type="GO" id="GO:0016020">
    <property type="term" value="C:membrane"/>
    <property type="evidence" value="ECO:0007669"/>
    <property type="project" value="UniProtKB-SubCell"/>
</dbReference>
<reference evidence="8 9" key="1">
    <citation type="submission" date="2018-07" db="EMBL/GenBank/DDBJ databases">
        <title>Genomic Encyclopedia of Type Strains, Phase III (KMG-III): the genomes of soil and plant-associated and newly described type strains.</title>
        <authorList>
            <person name="Whitman W."/>
        </authorList>
    </citation>
    <scope>NUCLEOTIDE SEQUENCE [LARGE SCALE GENOMIC DNA]</scope>
    <source>
        <strain evidence="8 9">CECT 8333</strain>
    </source>
</reference>
<evidence type="ECO:0000256" key="1">
    <source>
        <dbReference type="ARBA" id="ARBA00004141"/>
    </source>
</evidence>
<dbReference type="InterPro" id="IPR007016">
    <property type="entry name" value="O-antigen_ligase-rel_domated"/>
</dbReference>
<organism evidence="8 9">
    <name type="scientific">Fontibacillus phaseoli</name>
    <dbReference type="NCBI Taxonomy" id="1416533"/>
    <lineage>
        <taxon>Bacteria</taxon>
        <taxon>Bacillati</taxon>
        <taxon>Bacillota</taxon>
        <taxon>Bacilli</taxon>
        <taxon>Bacillales</taxon>
        <taxon>Paenibacillaceae</taxon>
        <taxon>Fontibacillus</taxon>
    </lineage>
</organism>
<feature type="domain" description="O-antigen ligase-related" evidence="7">
    <location>
        <begin position="408"/>
        <end position="514"/>
    </location>
</feature>
<evidence type="ECO:0000313" key="8">
    <source>
        <dbReference type="EMBL" id="RCX13913.1"/>
    </source>
</evidence>
<feature type="transmembrane region" description="Helical" evidence="6">
    <location>
        <begin position="538"/>
        <end position="563"/>
    </location>
</feature>
<dbReference type="Proteomes" id="UP000253090">
    <property type="component" value="Unassembled WGS sequence"/>
</dbReference>
<feature type="transmembrane region" description="Helical" evidence="6">
    <location>
        <begin position="417"/>
        <end position="442"/>
    </location>
</feature>
<feature type="transmembrane region" description="Helical" evidence="6">
    <location>
        <begin position="506"/>
        <end position="526"/>
    </location>
</feature>
<dbReference type="EMBL" id="QPJW01000019">
    <property type="protein sequence ID" value="RCX13913.1"/>
    <property type="molecule type" value="Genomic_DNA"/>
</dbReference>
<evidence type="ECO:0000256" key="2">
    <source>
        <dbReference type="ARBA" id="ARBA00022692"/>
    </source>
</evidence>
<feature type="transmembrane region" description="Helical" evidence="6">
    <location>
        <begin position="592"/>
        <end position="610"/>
    </location>
</feature>
<feature type="region of interest" description="Disordered" evidence="5">
    <location>
        <begin position="78"/>
        <end position="100"/>
    </location>
</feature>